<protein>
    <recommendedName>
        <fullName evidence="6">FMN dependent NADH:quinone oxidoreductase</fullName>
        <ecNumber evidence="6">1.6.5.-</ecNumber>
    </recommendedName>
    <alternativeName>
        <fullName evidence="6">Azo-dye reductase</fullName>
    </alternativeName>
    <alternativeName>
        <fullName evidence="6">FMN-dependent NADH-azo compound oxidoreductase</fullName>
    </alternativeName>
    <alternativeName>
        <fullName evidence="6">FMN-dependent NADH-azoreductase</fullName>
        <ecNumber evidence="6">1.7.1.17</ecNumber>
    </alternativeName>
</protein>
<dbReference type="AlphaFoldDB" id="A0AAE4BYV3"/>
<dbReference type="EC" id="1.6.5.-" evidence="6"/>
<feature type="domain" description="Flavodoxin-like fold" evidence="7">
    <location>
        <begin position="3"/>
        <end position="205"/>
    </location>
</feature>
<dbReference type="SUPFAM" id="SSF52218">
    <property type="entry name" value="Flavoproteins"/>
    <property type="match status" value="1"/>
</dbReference>
<sequence length="224" mass="24429">MKELLYIETSPRTTRSASIEVAGAFIDEVRRIHPACHVTTLNPWTMQLPELSQDMLDAKYAGINGVPLSAAQQTAWDEVRRIAAPFHAADHIVLAMPLWNFGIPYKLKHLIDVVSHKDVLFRFDASGLSGMLQTRRATVVCARGLDYPLGKDGSAHALDFQLPYIETWLRFIGVQEVRSVVVEKTLMGPEVDAGARAGAKRRAVELAEGLRGPKSGAVAGACGA</sequence>
<evidence type="ECO:0000256" key="1">
    <source>
        <dbReference type="ARBA" id="ARBA00022630"/>
    </source>
</evidence>
<proteinExistence type="inferred from homology"/>
<keyword evidence="4 6" id="KW-0520">NAD</keyword>
<dbReference type="EC" id="1.7.1.17" evidence="6"/>
<dbReference type="GO" id="GO:0016655">
    <property type="term" value="F:oxidoreductase activity, acting on NAD(P)H, quinone or similar compound as acceptor"/>
    <property type="evidence" value="ECO:0007669"/>
    <property type="project" value="InterPro"/>
</dbReference>
<evidence type="ECO:0000313" key="8">
    <source>
        <dbReference type="EMBL" id="MDR6426755.1"/>
    </source>
</evidence>
<dbReference type="GO" id="GO:0010181">
    <property type="term" value="F:FMN binding"/>
    <property type="evidence" value="ECO:0007669"/>
    <property type="project" value="UniProtKB-UniRule"/>
</dbReference>
<comment type="similarity">
    <text evidence="6">Belongs to the azoreductase type 1 family.</text>
</comment>
<dbReference type="GO" id="GO:0016652">
    <property type="term" value="F:oxidoreductase activity, acting on NAD(P)H as acceptor"/>
    <property type="evidence" value="ECO:0007669"/>
    <property type="project" value="UniProtKB-UniRule"/>
</dbReference>
<evidence type="ECO:0000313" key="9">
    <source>
        <dbReference type="Proteomes" id="UP001184828"/>
    </source>
</evidence>
<dbReference type="PANTHER" id="PTHR43741">
    <property type="entry name" value="FMN-DEPENDENT NADH-AZOREDUCTASE 1"/>
    <property type="match status" value="1"/>
</dbReference>
<dbReference type="Proteomes" id="UP001184828">
    <property type="component" value="Unassembled WGS sequence"/>
</dbReference>
<keyword evidence="3 6" id="KW-0560">Oxidoreductase</keyword>
<feature type="binding site" evidence="6">
    <location>
        <position position="10"/>
    </location>
    <ligand>
        <name>FMN</name>
        <dbReference type="ChEBI" id="CHEBI:58210"/>
    </ligand>
</feature>
<dbReference type="InterPro" id="IPR050104">
    <property type="entry name" value="FMN-dep_NADH:Q_OxRdtase_AzoR1"/>
</dbReference>
<dbReference type="InterPro" id="IPR029039">
    <property type="entry name" value="Flavoprotein-like_sf"/>
</dbReference>
<comment type="caution">
    <text evidence="6">Lacks conserved residue(s) required for the propagation of feature annotation.</text>
</comment>
<comment type="function">
    <text evidence="6">Also exhibits azoreductase activity. Catalyzes the reductive cleavage of the azo bond in aromatic azo compounds to the corresponding amines.</text>
</comment>
<comment type="caution">
    <text evidence="8">The sequence shown here is derived from an EMBL/GenBank/DDBJ whole genome shotgun (WGS) entry which is preliminary data.</text>
</comment>
<evidence type="ECO:0000256" key="4">
    <source>
        <dbReference type="ARBA" id="ARBA00023027"/>
    </source>
</evidence>
<dbReference type="Pfam" id="PF02525">
    <property type="entry name" value="Flavodoxin_2"/>
    <property type="match status" value="1"/>
</dbReference>
<dbReference type="InterPro" id="IPR003680">
    <property type="entry name" value="Flavodoxin_fold"/>
</dbReference>
<dbReference type="PANTHER" id="PTHR43741:SF4">
    <property type="entry name" value="FMN-DEPENDENT NADH:QUINONE OXIDOREDUCTASE"/>
    <property type="match status" value="1"/>
</dbReference>
<evidence type="ECO:0000256" key="3">
    <source>
        <dbReference type="ARBA" id="ARBA00023002"/>
    </source>
</evidence>
<feature type="binding site" evidence="6">
    <location>
        <begin position="16"/>
        <end position="18"/>
    </location>
    <ligand>
        <name>FMN</name>
        <dbReference type="ChEBI" id="CHEBI:58210"/>
    </ligand>
</feature>
<evidence type="ECO:0000259" key="7">
    <source>
        <dbReference type="Pfam" id="PF02525"/>
    </source>
</evidence>
<dbReference type="RefSeq" id="WP_192328293.1">
    <property type="nucleotide sequence ID" value="NZ_JAVDQZ010000004.1"/>
</dbReference>
<dbReference type="GO" id="GO:0009055">
    <property type="term" value="F:electron transfer activity"/>
    <property type="evidence" value="ECO:0007669"/>
    <property type="project" value="UniProtKB-UniRule"/>
</dbReference>
<accession>A0AAE4BYV3</accession>
<comment type="function">
    <text evidence="6">Quinone reductase that provides resistance to thiol-specific stress caused by electrophilic quinones.</text>
</comment>
<keyword evidence="1 6" id="KW-0285">Flavoprotein</keyword>
<dbReference type="InterPro" id="IPR023048">
    <property type="entry name" value="NADH:quinone_OxRdtase_FMN_depd"/>
</dbReference>
<dbReference type="Gene3D" id="3.40.50.360">
    <property type="match status" value="1"/>
</dbReference>
<organism evidence="8 9">
    <name type="scientific">Variovorax paradoxus</name>
    <dbReference type="NCBI Taxonomy" id="34073"/>
    <lineage>
        <taxon>Bacteria</taxon>
        <taxon>Pseudomonadati</taxon>
        <taxon>Pseudomonadota</taxon>
        <taxon>Betaproteobacteria</taxon>
        <taxon>Burkholderiales</taxon>
        <taxon>Comamonadaceae</taxon>
        <taxon>Variovorax</taxon>
    </lineage>
</organism>
<comment type="subunit">
    <text evidence="6">Homodimer.</text>
</comment>
<name>A0AAE4BYV3_VARPD</name>
<gene>
    <name evidence="6" type="primary">azoR</name>
    <name evidence="8" type="ORF">J2738_002893</name>
</gene>
<keyword evidence="2 6" id="KW-0288">FMN</keyword>
<comment type="cofactor">
    <cofactor evidence="6">
        <name>FMN</name>
        <dbReference type="ChEBI" id="CHEBI:58210"/>
    </cofactor>
    <text evidence="6">Binds 1 FMN per subunit.</text>
</comment>
<evidence type="ECO:0000256" key="5">
    <source>
        <dbReference type="ARBA" id="ARBA00048542"/>
    </source>
</evidence>
<dbReference type="EMBL" id="JAVDQZ010000004">
    <property type="protein sequence ID" value="MDR6426755.1"/>
    <property type="molecule type" value="Genomic_DNA"/>
</dbReference>
<dbReference type="HAMAP" id="MF_01216">
    <property type="entry name" value="Azoreductase_type1"/>
    <property type="match status" value="1"/>
</dbReference>
<evidence type="ECO:0000256" key="6">
    <source>
        <dbReference type="HAMAP-Rule" id="MF_01216"/>
    </source>
</evidence>
<reference evidence="8" key="1">
    <citation type="submission" date="2023-07" db="EMBL/GenBank/DDBJ databases">
        <title>Sorghum-associated microbial communities from plants grown in Nebraska, USA.</title>
        <authorList>
            <person name="Schachtman D."/>
        </authorList>
    </citation>
    <scope>NUCLEOTIDE SEQUENCE</scope>
    <source>
        <strain evidence="8">DS2114</strain>
    </source>
</reference>
<comment type="catalytic activity">
    <reaction evidence="6">
        <text>2 a quinone + NADH + H(+) = 2 a 1,4-benzosemiquinone + NAD(+)</text>
        <dbReference type="Rhea" id="RHEA:65952"/>
        <dbReference type="ChEBI" id="CHEBI:15378"/>
        <dbReference type="ChEBI" id="CHEBI:57540"/>
        <dbReference type="ChEBI" id="CHEBI:57945"/>
        <dbReference type="ChEBI" id="CHEBI:132124"/>
        <dbReference type="ChEBI" id="CHEBI:134225"/>
    </reaction>
</comment>
<comment type="catalytic activity">
    <reaction evidence="5">
        <text>N,N-dimethyl-1,4-phenylenediamine + anthranilate + 2 NAD(+) = 2-(4-dimethylaminophenyl)diazenylbenzoate + 2 NADH + 2 H(+)</text>
        <dbReference type="Rhea" id="RHEA:55872"/>
        <dbReference type="ChEBI" id="CHEBI:15378"/>
        <dbReference type="ChEBI" id="CHEBI:15783"/>
        <dbReference type="ChEBI" id="CHEBI:16567"/>
        <dbReference type="ChEBI" id="CHEBI:57540"/>
        <dbReference type="ChEBI" id="CHEBI:57945"/>
        <dbReference type="ChEBI" id="CHEBI:71579"/>
        <dbReference type="EC" id="1.7.1.17"/>
    </reaction>
    <physiologicalReaction direction="right-to-left" evidence="5">
        <dbReference type="Rhea" id="RHEA:55874"/>
    </physiologicalReaction>
</comment>
<evidence type="ECO:0000256" key="2">
    <source>
        <dbReference type="ARBA" id="ARBA00022643"/>
    </source>
</evidence>